<evidence type="ECO:0000313" key="3">
    <source>
        <dbReference type="Proteomes" id="UP000177309"/>
    </source>
</evidence>
<dbReference type="GO" id="GO:0016779">
    <property type="term" value="F:nucleotidyltransferase activity"/>
    <property type="evidence" value="ECO:0007669"/>
    <property type="project" value="InterPro"/>
</dbReference>
<reference evidence="2 3" key="1">
    <citation type="journal article" date="2016" name="Nat. Commun.">
        <title>Thousands of microbial genomes shed light on interconnected biogeochemical processes in an aquifer system.</title>
        <authorList>
            <person name="Anantharaman K."/>
            <person name="Brown C.T."/>
            <person name="Hug L.A."/>
            <person name="Sharon I."/>
            <person name="Castelle C.J."/>
            <person name="Probst A.J."/>
            <person name="Thomas B.C."/>
            <person name="Singh A."/>
            <person name="Wilkins M.J."/>
            <person name="Karaoz U."/>
            <person name="Brodie E.L."/>
            <person name="Williams K.H."/>
            <person name="Hubbard S.S."/>
            <person name="Banfield J.F."/>
        </authorList>
    </citation>
    <scope>NUCLEOTIDE SEQUENCE [LARGE SCALE GENOMIC DNA]</scope>
</reference>
<evidence type="ECO:0000313" key="2">
    <source>
        <dbReference type="EMBL" id="OGC35143.1"/>
    </source>
</evidence>
<protein>
    <recommendedName>
        <fullName evidence="1">Polymerase nucleotidyl transferase domain-containing protein</fullName>
    </recommendedName>
</protein>
<gene>
    <name evidence="2" type="ORF">A2462_06175</name>
</gene>
<sequence>MWLWGSYAYGQPNENSDLDIALVSKEFDKYRFIKRGAEVAKQLKTWSDKELPDIDFLCYTPQEFAKKKKEVSLVRQIIQKGIRLV</sequence>
<dbReference type="SUPFAM" id="SSF81301">
    <property type="entry name" value="Nucleotidyltransferase"/>
    <property type="match status" value="1"/>
</dbReference>
<dbReference type="Pfam" id="PF01909">
    <property type="entry name" value="NTP_transf_2"/>
    <property type="match status" value="1"/>
</dbReference>
<feature type="domain" description="Polymerase nucleotidyl transferase" evidence="1">
    <location>
        <begin position="2"/>
        <end position="80"/>
    </location>
</feature>
<dbReference type="EMBL" id="MEUI01000008">
    <property type="protein sequence ID" value="OGC35143.1"/>
    <property type="molecule type" value="Genomic_DNA"/>
</dbReference>
<proteinExistence type="predicted"/>
<dbReference type="Gene3D" id="3.30.460.10">
    <property type="entry name" value="Beta Polymerase, domain 2"/>
    <property type="match status" value="1"/>
</dbReference>
<dbReference type="Proteomes" id="UP000177309">
    <property type="component" value="Unassembled WGS sequence"/>
</dbReference>
<dbReference type="CDD" id="cd05403">
    <property type="entry name" value="NT_KNTase_like"/>
    <property type="match status" value="1"/>
</dbReference>
<dbReference type="InterPro" id="IPR002934">
    <property type="entry name" value="Polymerase_NTP_transf_dom"/>
</dbReference>
<accession>A0A1F4TSU9</accession>
<evidence type="ECO:0000259" key="1">
    <source>
        <dbReference type="Pfam" id="PF01909"/>
    </source>
</evidence>
<name>A0A1F4TSU9_UNCSA</name>
<comment type="caution">
    <text evidence="2">The sequence shown here is derived from an EMBL/GenBank/DDBJ whole genome shotgun (WGS) entry which is preliminary data.</text>
</comment>
<dbReference type="AlphaFoldDB" id="A0A1F4TSU9"/>
<dbReference type="InterPro" id="IPR043519">
    <property type="entry name" value="NT_sf"/>
</dbReference>
<organism evidence="2 3">
    <name type="scientific">candidate division WOR-1 bacterium RIFOXYC2_FULL_41_25</name>
    <dbReference type="NCBI Taxonomy" id="1802586"/>
    <lineage>
        <taxon>Bacteria</taxon>
        <taxon>Bacillati</taxon>
        <taxon>Saganbacteria</taxon>
    </lineage>
</organism>